<reference evidence="1 2" key="1">
    <citation type="submission" date="2021-03" db="EMBL/GenBank/DDBJ databases">
        <title>Aliifodinibius sp. nov., a new bacterium isolated from saline soil.</title>
        <authorList>
            <person name="Galisteo C."/>
            <person name="De La Haba R."/>
            <person name="Sanchez-Porro C."/>
            <person name="Ventosa A."/>
        </authorList>
    </citation>
    <scope>NUCLEOTIDE SEQUENCE [LARGE SCALE GENOMIC DNA]</scope>
    <source>
        <strain evidence="1 2">1BSP15-2V2</strain>
    </source>
</reference>
<dbReference type="InterPro" id="IPR008557">
    <property type="entry name" value="PhoX"/>
</dbReference>
<dbReference type="EMBL" id="JAGGJA010000001">
    <property type="protein sequence ID" value="MCW9705603.1"/>
    <property type="molecule type" value="Genomic_DNA"/>
</dbReference>
<accession>A0ABT3PI45</accession>
<evidence type="ECO:0000313" key="2">
    <source>
        <dbReference type="Proteomes" id="UP001207918"/>
    </source>
</evidence>
<name>A0ABT3PI45_9BACT</name>
<gene>
    <name evidence="1" type="ORF">J6I44_01990</name>
</gene>
<dbReference type="RefSeq" id="WP_265764267.1">
    <property type="nucleotide sequence ID" value="NZ_JAGGJA010000001.1"/>
</dbReference>
<dbReference type="PANTHER" id="PTHR35399">
    <property type="entry name" value="SLR8030 PROTEIN"/>
    <property type="match status" value="1"/>
</dbReference>
<dbReference type="SUPFAM" id="SSF63825">
    <property type="entry name" value="YWTD domain"/>
    <property type="match status" value="1"/>
</dbReference>
<comment type="caution">
    <text evidence="1">The sequence shown here is derived from an EMBL/GenBank/DDBJ whole genome shotgun (WGS) entry which is preliminary data.</text>
</comment>
<evidence type="ECO:0000313" key="1">
    <source>
        <dbReference type="EMBL" id="MCW9705603.1"/>
    </source>
</evidence>
<proteinExistence type="predicted"/>
<keyword evidence="2" id="KW-1185">Reference proteome</keyword>
<dbReference type="PANTHER" id="PTHR35399:SF4">
    <property type="entry name" value="MEMBRANE PROTEIN"/>
    <property type="match status" value="1"/>
</dbReference>
<sequence>MSLSRKHFLKQAGALSLGFSGLHMLSNLTSTGKTPHELITEPFGALQADPAEIFNLPEGFSYKIISRFGDPMDDGLKVPHRPDGMATFPGPDGTTILIRNHEVNAAKGGAESAFGENFELADNINLEDLYDPGHDNPGQGGTTTVVYDTETQEVVREFLSLGGTIRNCAGGPTPWNSWLSCEEFVSEPDDVYAKRHGYVFEVPASTEMGLASPTPIKAMGRFNHEAVAVDPKSNVIYLTEDDSESLLYRFIPDTPGQLLNGGTLQALAVRNRPSLDTRNWESRTVEVGNTMEVEWVDLEEVDSPDDDLRYRGFDDGAARFARGEGMWYGNEAVYFACTNGGPEELGQIWKYTPSPEEAKPGEAGQPGKLELFVESMDSAIIENADNLTVAPWGDLIVCEDTGEKQDLNGITPEGNVYKLGRNAQSNSELAGATFSPDGSTLFMNIQHSGITLAITGPWNKKRQG</sequence>
<dbReference type="Pfam" id="PF05787">
    <property type="entry name" value="PhoX"/>
    <property type="match status" value="1"/>
</dbReference>
<protein>
    <submittedName>
        <fullName evidence="1">DUF839 domain-containing protein</fullName>
    </submittedName>
</protein>
<dbReference type="Proteomes" id="UP001207918">
    <property type="component" value="Unassembled WGS sequence"/>
</dbReference>
<organism evidence="1 2">
    <name type="scientific">Fodinibius salsisoli</name>
    <dbReference type="NCBI Taxonomy" id="2820877"/>
    <lineage>
        <taxon>Bacteria</taxon>
        <taxon>Pseudomonadati</taxon>
        <taxon>Balneolota</taxon>
        <taxon>Balneolia</taxon>
        <taxon>Balneolales</taxon>
        <taxon>Balneolaceae</taxon>
        <taxon>Fodinibius</taxon>
    </lineage>
</organism>